<feature type="active site" description="Charge relay system" evidence="2">
    <location>
        <position position="201"/>
    </location>
</feature>
<evidence type="ECO:0000259" key="4">
    <source>
        <dbReference type="Pfam" id="PF12697"/>
    </source>
</evidence>
<dbReference type="RefSeq" id="WP_213412087.1">
    <property type="nucleotide sequence ID" value="NZ_BOVK01000026.1"/>
</dbReference>
<feature type="domain" description="AB hydrolase-1" evidence="4">
    <location>
        <begin position="8"/>
        <end position="203"/>
    </location>
</feature>
<dbReference type="InterPro" id="IPR050266">
    <property type="entry name" value="AB_hydrolase_sf"/>
</dbReference>
<feature type="binding site" evidence="3">
    <location>
        <position position="82"/>
    </location>
    <ligand>
        <name>substrate</name>
    </ligand>
</feature>
<dbReference type="InterPro" id="IPR000073">
    <property type="entry name" value="AB_hydrolase_1"/>
</dbReference>
<evidence type="ECO:0000256" key="3">
    <source>
        <dbReference type="PIRSR" id="PIRSR017388-2"/>
    </source>
</evidence>
<name>A0A8J4H1Q6_9BACL</name>
<dbReference type="AlphaFoldDB" id="A0A8J4H1Q6"/>
<dbReference type="PANTHER" id="PTHR43798">
    <property type="entry name" value="MONOACYLGLYCEROL LIPASE"/>
    <property type="match status" value="1"/>
</dbReference>
<dbReference type="Pfam" id="PF12697">
    <property type="entry name" value="Abhydrolase_6"/>
    <property type="match status" value="1"/>
</dbReference>
<dbReference type="SUPFAM" id="SSF53474">
    <property type="entry name" value="alpha/beta-Hydrolases"/>
    <property type="match status" value="1"/>
</dbReference>
<accession>A0A8J4H1Q6</accession>
<protein>
    <submittedName>
        <fullName evidence="5">Carboxylesterase</fullName>
    </submittedName>
</protein>
<dbReference type="GO" id="GO:0052689">
    <property type="term" value="F:carboxylic ester hydrolase activity"/>
    <property type="evidence" value="ECO:0007669"/>
    <property type="project" value="InterPro"/>
</dbReference>
<dbReference type="Proteomes" id="UP000677918">
    <property type="component" value="Unassembled WGS sequence"/>
</dbReference>
<sequence>MTTSKSCLLLHGFTGGPEEVEPLAVYLRSLGWHTEQPVLPGHDGPLCKLEGVRYEAWLQAAYEAAVRMRSSSETFVVAGFSMGGMLAAYTAARVPVDKLVLLNAALIYVSPMRFIRALTGKLLHKREEMAPFGKMGQVPLSAVREFMRLVRYCKPMLGEVRAPALIIQGEQDPIVHPLSARYLARKLPGAVGLERFPRSRHMICWDVEASEVMEKVGVFLEEGGCRC</sequence>
<evidence type="ECO:0000313" key="6">
    <source>
        <dbReference type="Proteomes" id="UP000677918"/>
    </source>
</evidence>
<dbReference type="EMBL" id="BOVK01000026">
    <property type="protein sequence ID" value="GIQ69284.1"/>
    <property type="molecule type" value="Genomic_DNA"/>
</dbReference>
<keyword evidence="1" id="KW-0378">Hydrolase</keyword>
<feature type="binding site" evidence="3">
    <location>
        <position position="13"/>
    </location>
    <ligand>
        <name>substrate</name>
    </ligand>
</feature>
<dbReference type="PIRSF" id="PIRSF017388">
    <property type="entry name" value="Esterase_lipase"/>
    <property type="match status" value="1"/>
</dbReference>
<feature type="active site" description="Charge relay system" evidence="2">
    <location>
        <position position="172"/>
    </location>
</feature>
<keyword evidence="6" id="KW-1185">Reference proteome</keyword>
<dbReference type="PANTHER" id="PTHR43798:SF31">
    <property type="entry name" value="AB HYDROLASE SUPERFAMILY PROTEIN YCLE"/>
    <property type="match status" value="1"/>
</dbReference>
<comment type="caution">
    <text evidence="5">The sequence shown here is derived from an EMBL/GenBank/DDBJ whole genome shotgun (WGS) entry which is preliminary data.</text>
</comment>
<dbReference type="InterPro" id="IPR012354">
    <property type="entry name" value="Esterase_lipase"/>
</dbReference>
<dbReference type="GO" id="GO:0016020">
    <property type="term" value="C:membrane"/>
    <property type="evidence" value="ECO:0007669"/>
    <property type="project" value="TreeGrafter"/>
</dbReference>
<reference evidence="5" key="1">
    <citation type="submission" date="2021-04" db="EMBL/GenBank/DDBJ databases">
        <title>Draft genome sequence of Xylanibacillus composti strain K13.</title>
        <authorList>
            <person name="Uke A."/>
            <person name="Chhe C."/>
            <person name="Baramee S."/>
            <person name="Kosugi A."/>
        </authorList>
    </citation>
    <scope>NUCLEOTIDE SEQUENCE</scope>
    <source>
        <strain evidence="5">K13</strain>
    </source>
</reference>
<evidence type="ECO:0000256" key="1">
    <source>
        <dbReference type="ARBA" id="ARBA00022801"/>
    </source>
</evidence>
<dbReference type="InterPro" id="IPR029058">
    <property type="entry name" value="AB_hydrolase_fold"/>
</dbReference>
<organism evidence="5 6">
    <name type="scientific">Xylanibacillus composti</name>
    <dbReference type="NCBI Taxonomy" id="1572762"/>
    <lineage>
        <taxon>Bacteria</taxon>
        <taxon>Bacillati</taxon>
        <taxon>Bacillota</taxon>
        <taxon>Bacilli</taxon>
        <taxon>Bacillales</taxon>
        <taxon>Paenibacillaceae</taxon>
        <taxon>Xylanibacillus</taxon>
    </lineage>
</organism>
<gene>
    <name evidence="5" type="ORF">XYCOK13_21080</name>
</gene>
<evidence type="ECO:0000313" key="5">
    <source>
        <dbReference type="EMBL" id="GIQ69284.1"/>
    </source>
</evidence>
<dbReference type="Gene3D" id="3.40.50.1820">
    <property type="entry name" value="alpha/beta hydrolase"/>
    <property type="match status" value="1"/>
</dbReference>
<evidence type="ECO:0000256" key="2">
    <source>
        <dbReference type="PIRSR" id="PIRSR017388-1"/>
    </source>
</evidence>
<proteinExistence type="predicted"/>
<feature type="active site" description="Nucleophile" evidence="2">
    <location>
        <position position="81"/>
    </location>
</feature>